<comment type="caution">
    <text evidence="2">The sequence shown here is derived from an EMBL/GenBank/DDBJ whole genome shotgun (WGS) entry which is preliminary data.</text>
</comment>
<protein>
    <recommendedName>
        <fullName evidence="4">AAA+ ATPase domain-containing protein</fullName>
    </recommendedName>
</protein>
<dbReference type="Proteomes" id="UP000320176">
    <property type="component" value="Unassembled WGS sequence"/>
</dbReference>
<dbReference type="AlphaFoldDB" id="A0A5C5ZYC1"/>
<dbReference type="EMBL" id="SJPN01000017">
    <property type="protein sequence ID" value="TWT91313.1"/>
    <property type="molecule type" value="Genomic_DNA"/>
</dbReference>
<gene>
    <name evidence="2" type="ORF">Pla52n_66470</name>
</gene>
<dbReference type="InterPro" id="IPR027417">
    <property type="entry name" value="P-loop_NTPase"/>
</dbReference>
<evidence type="ECO:0008006" key="4">
    <source>
        <dbReference type="Google" id="ProtNLM"/>
    </source>
</evidence>
<name>A0A5C5ZYC1_9BACT</name>
<sequence length="236" mass="26770">MTDRFTPQPTNPFATSRTSPGVVPYRFAPGRRGGNPQAANMHLETLLAALKECRRGLIVGPHGTGKTTLVHSLLPKLQRAYPMVSFNHLSSDPSDGWFKRFIARLKHYRKIRGEMLRLPGDGLLVVDGWEQLSRYSRYRLARSAFLRNINLLATAHRRITGWTVVAETSTSPEMIQSLAGDLLAETPHEIKKLVADQIKSRRVSERTNVRELWFDMYDVVAKAQTESRRDKSFGEL</sequence>
<feature type="region of interest" description="Disordered" evidence="1">
    <location>
        <begin position="1"/>
        <end position="21"/>
    </location>
</feature>
<dbReference type="Gene3D" id="3.40.50.300">
    <property type="entry name" value="P-loop containing nucleotide triphosphate hydrolases"/>
    <property type="match status" value="1"/>
</dbReference>
<organism evidence="2 3">
    <name type="scientific">Stieleria varia</name>
    <dbReference type="NCBI Taxonomy" id="2528005"/>
    <lineage>
        <taxon>Bacteria</taxon>
        <taxon>Pseudomonadati</taxon>
        <taxon>Planctomycetota</taxon>
        <taxon>Planctomycetia</taxon>
        <taxon>Pirellulales</taxon>
        <taxon>Pirellulaceae</taxon>
        <taxon>Stieleria</taxon>
    </lineage>
</organism>
<dbReference type="OrthoDB" id="282562at2"/>
<proteinExistence type="predicted"/>
<feature type="compositionally biased region" description="Polar residues" evidence="1">
    <location>
        <begin position="1"/>
        <end position="19"/>
    </location>
</feature>
<accession>A0A5C5ZYC1</accession>
<evidence type="ECO:0000256" key="1">
    <source>
        <dbReference type="SAM" id="MobiDB-lite"/>
    </source>
</evidence>
<dbReference type="RefSeq" id="WP_146523535.1">
    <property type="nucleotide sequence ID" value="NZ_CP151726.1"/>
</dbReference>
<evidence type="ECO:0000313" key="2">
    <source>
        <dbReference type="EMBL" id="TWT91313.1"/>
    </source>
</evidence>
<keyword evidence="3" id="KW-1185">Reference proteome</keyword>
<evidence type="ECO:0000313" key="3">
    <source>
        <dbReference type="Proteomes" id="UP000320176"/>
    </source>
</evidence>
<reference evidence="2 3" key="1">
    <citation type="submission" date="2019-02" db="EMBL/GenBank/DDBJ databases">
        <title>Deep-cultivation of Planctomycetes and their phenomic and genomic characterization uncovers novel biology.</title>
        <authorList>
            <person name="Wiegand S."/>
            <person name="Jogler M."/>
            <person name="Boedeker C."/>
            <person name="Pinto D."/>
            <person name="Vollmers J."/>
            <person name="Rivas-Marin E."/>
            <person name="Kohn T."/>
            <person name="Peeters S.H."/>
            <person name="Heuer A."/>
            <person name="Rast P."/>
            <person name="Oberbeckmann S."/>
            <person name="Bunk B."/>
            <person name="Jeske O."/>
            <person name="Meyerdierks A."/>
            <person name="Storesund J.E."/>
            <person name="Kallscheuer N."/>
            <person name="Luecker S."/>
            <person name="Lage O.M."/>
            <person name="Pohl T."/>
            <person name="Merkel B.J."/>
            <person name="Hornburger P."/>
            <person name="Mueller R.-W."/>
            <person name="Bruemmer F."/>
            <person name="Labrenz M."/>
            <person name="Spormann A.M."/>
            <person name="Op Den Camp H."/>
            <person name="Overmann J."/>
            <person name="Amann R."/>
            <person name="Jetten M.S.M."/>
            <person name="Mascher T."/>
            <person name="Medema M.H."/>
            <person name="Devos D.P."/>
            <person name="Kaster A.-K."/>
            <person name="Ovreas L."/>
            <person name="Rohde M."/>
            <person name="Galperin M.Y."/>
            <person name="Jogler C."/>
        </authorList>
    </citation>
    <scope>NUCLEOTIDE SEQUENCE [LARGE SCALE GENOMIC DNA]</scope>
    <source>
        <strain evidence="2 3">Pla52n</strain>
    </source>
</reference>
<dbReference type="SUPFAM" id="SSF52540">
    <property type="entry name" value="P-loop containing nucleoside triphosphate hydrolases"/>
    <property type="match status" value="1"/>
</dbReference>